<evidence type="ECO:0000256" key="2">
    <source>
        <dbReference type="ARBA" id="ARBA00022737"/>
    </source>
</evidence>
<dbReference type="GO" id="GO:0051301">
    <property type="term" value="P:cell division"/>
    <property type="evidence" value="ECO:0007669"/>
    <property type="project" value="UniProtKB-KW"/>
</dbReference>
<dbReference type="GO" id="GO:0035091">
    <property type="term" value="F:phosphatidylinositol binding"/>
    <property type="evidence" value="ECO:0007669"/>
    <property type="project" value="TreeGrafter"/>
</dbReference>
<keyword evidence="1" id="KW-0132">Cell division</keyword>
<gene>
    <name evidence="5" type="ORF">WMY93_000381</name>
</gene>
<dbReference type="GO" id="GO:0008104">
    <property type="term" value="P:intracellular protein localization"/>
    <property type="evidence" value="ECO:0007669"/>
    <property type="project" value="TreeGrafter"/>
</dbReference>
<dbReference type="Gene3D" id="3.10.20.90">
    <property type="entry name" value="Phosphatidylinositol 3-kinase Catalytic Subunit, Chain A, domain 1"/>
    <property type="match status" value="1"/>
</dbReference>
<evidence type="ECO:0000313" key="6">
    <source>
        <dbReference type="Proteomes" id="UP001460270"/>
    </source>
</evidence>
<dbReference type="Pfam" id="PF12053">
    <property type="entry name" value="Par3_HAL_N_term"/>
    <property type="match status" value="1"/>
</dbReference>
<evidence type="ECO:0000256" key="1">
    <source>
        <dbReference type="ARBA" id="ARBA00022618"/>
    </source>
</evidence>
<keyword evidence="6" id="KW-1185">Reference proteome</keyword>
<organism evidence="5 6">
    <name type="scientific">Mugilogobius chulae</name>
    <name type="common">yellowstripe goby</name>
    <dbReference type="NCBI Taxonomy" id="88201"/>
    <lineage>
        <taxon>Eukaryota</taxon>
        <taxon>Metazoa</taxon>
        <taxon>Chordata</taxon>
        <taxon>Craniata</taxon>
        <taxon>Vertebrata</taxon>
        <taxon>Euteleostomi</taxon>
        <taxon>Actinopterygii</taxon>
        <taxon>Neopterygii</taxon>
        <taxon>Teleostei</taxon>
        <taxon>Neoteleostei</taxon>
        <taxon>Acanthomorphata</taxon>
        <taxon>Gobiaria</taxon>
        <taxon>Gobiiformes</taxon>
        <taxon>Gobioidei</taxon>
        <taxon>Gobiidae</taxon>
        <taxon>Gobionellinae</taxon>
        <taxon>Mugilogobius</taxon>
    </lineage>
</organism>
<dbReference type="InterPro" id="IPR052213">
    <property type="entry name" value="PAR3"/>
</dbReference>
<dbReference type="GO" id="GO:0043296">
    <property type="term" value="C:apical junction complex"/>
    <property type="evidence" value="ECO:0007669"/>
    <property type="project" value="TreeGrafter"/>
</dbReference>
<dbReference type="PANTHER" id="PTHR16484:SF10">
    <property type="entry name" value="PARTITIONING DEFECTIVE 3 HOMOLOG"/>
    <property type="match status" value="1"/>
</dbReference>
<dbReference type="GO" id="GO:0030010">
    <property type="term" value="P:establishment of cell polarity"/>
    <property type="evidence" value="ECO:0007669"/>
    <property type="project" value="TreeGrafter"/>
</dbReference>
<feature type="domain" description="Par3/HAL N-terminal" evidence="4">
    <location>
        <begin position="68"/>
        <end position="110"/>
    </location>
</feature>
<keyword evidence="3" id="KW-0131">Cell cycle</keyword>
<dbReference type="GO" id="GO:0005912">
    <property type="term" value="C:adherens junction"/>
    <property type="evidence" value="ECO:0007669"/>
    <property type="project" value="TreeGrafter"/>
</dbReference>
<name>A0AAW0Q0R1_9GOBI</name>
<dbReference type="GO" id="GO:0016324">
    <property type="term" value="C:apical plasma membrane"/>
    <property type="evidence" value="ECO:0007669"/>
    <property type="project" value="TreeGrafter"/>
</dbReference>
<protein>
    <recommendedName>
        <fullName evidence="4">Par3/HAL N-terminal domain-containing protein</fullName>
    </recommendedName>
</protein>
<dbReference type="GO" id="GO:0007155">
    <property type="term" value="P:cell adhesion"/>
    <property type="evidence" value="ECO:0007669"/>
    <property type="project" value="TreeGrafter"/>
</dbReference>
<dbReference type="InterPro" id="IPR021922">
    <property type="entry name" value="Par3/HAL_N"/>
</dbReference>
<evidence type="ECO:0000313" key="5">
    <source>
        <dbReference type="EMBL" id="KAK7944653.1"/>
    </source>
</evidence>
<evidence type="ECO:0000259" key="4">
    <source>
        <dbReference type="Pfam" id="PF12053"/>
    </source>
</evidence>
<dbReference type="GO" id="GO:0005938">
    <property type="term" value="C:cell cortex"/>
    <property type="evidence" value="ECO:0007669"/>
    <property type="project" value="TreeGrafter"/>
</dbReference>
<accession>A0AAW0Q0R1</accession>
<reference evidence="6" key="1">
    <citation type="submission" date="2024-04" db="EMBL/GenBank/DDBJ databases">
        <title>Salinicola lusitanus LLJ914,a marine bacterium isolated from the Okinawa Trough.</title>
        <authorList>
            <person name="Li J."/>
        </authorList>
    </citation>
    <scope>NUCLEOTIDE SEQUENCE [LARGE SCALE GENOMIC DNA]</scope>
</reference>
<dbReference type="EMBL" id="JBBPFD010000001">
    <property type="protein sequence ID" value="KAK7944653.1"/>
    <property type="molecule type" value="Genomic_DNA"/>
</dbReference>
<evidence type="ECO:0000256" key="3">
    <source>
        <dbReference type="ARBA" id="ARBA00023306"/>
    </source>
</evidence>
<dbReference type="PANTHER" id="PTHR16484">
    <property type="entry name" value="PARTITIONING DEFECTIVE 3 RELATED"/>
    <property type="match status" value="1"/>
</dbReference>
<dbReference type="AlphaFoldDB" id="A0AAW0Q0R1"/>
<comment type="caution">
    <text evidence="5">The sequence shown here is derived from an EMBL/GenBank/DDBJ whole genome shotgun (WGS) entry which is preliminary data.</text>
</comment>
<dbReference type="GO" id="GO:0045197">
    <property type="term" value="P:establishment or maintenance of epithelial cell apical/basal polarity"/>
    <property type="evidence" value="ECO:0007669"/>
    <property type="project" value="TreeGrafter"/>
</dbReference>
<sequence length="247" mass="26567">MSERELCVRACVGIELAPATAQESSSQTKPNRCPMFAPVFAADLPSAPPAAASTSGSSGSLASDSGAMKVTVCFGRTRVVVPCGDGNIKVHALIQQAATRYKKAIAKFSAGCCPVWIADCAIVPRQFWKTTKLPLGCHSGTVKAAAESSRPGASADEEREMEVFRKGLESDVIWCDVTEAWPEFRRRGQSSGGVARVRDVVFSLLLSVRRCDSVRTVCQEHHGEVQLLHERGPLQQKHLVHPPSALL</sequence>
<dbReference type="GO" id="GO:0000226">
    <property type="term" value="P:microtubule cytoskeleton organization"/>
    <property type="evidence" value="ECO:0007669"/>
    <property type="project" value="TreeGrafter"/>
</dbReference>
<keyword evidence="2" id="KW-0677">Repeat</keyword>
<dbReference type="Proteomes" id="UP001460270">
    <property type="component" value="Unassembled WGS sequence"/>
</dbReference>
<proteinExistence type="predicted"/>
<dbReference type="GO" id="GO:0051660">
    <property type="term" value="P:establishment of centrosome localization"/>
    <property type="evidence" value="ECO:0007669"/>
    <property type="project" value="TreeGrafter"/>
</dbReference>